<feature type="compositionally biased region" description="Basic and acidic residues" evidence="13">
    <location>
        <begin position="516"/>
        <end position="525"/>
    </location>
</feature>
<feature type="compositionally biased region" description="Polar residues" evidence="13">
    <location>
        <begin position="719"/>
        <end position="734"/>
    </location>
</feature>
<keyword evidence="8" id="KW-0479">Metal-binding</keyword>
<dbReference type="GO" id="GO:0008270">
    <property type="term" value="F:zinc ion binding"/>
    <property type="evidence" value="ECO:0007669"/>
    <property type="project" value="UniProtKB-KW"/>
</dbReference>
<feature type="compositionally biased region" description="Low complexity" evidence="13">
    <location>
        <begin position="748"/>
        <end position="770"/>
    </location>
</feature>
<dbReference type="InterPro" id="IPR013087">
    <property type="entry name" value="Znf_C2H2_type"/>
</dbReference>
<dbReference type="GO" id="GO:0043022">
    <property type="term" value="F:ribosome binding"/>
    <property type="evidence" value="ECO:0007669"/>
    <property type="project" value="TreeGrafter"/>
</dbReference>
<evidence type="ECO:0000313" key="15">
    <source>
        <dbReference type="EMBL" id="WWD19237.1"/>
    </source>
</evidence>
<dbReference type="Pfam" id="PF13920">
    <property type="entry name" value="zf-C3HC4_3"/>
    <property type="match status" value="1"/>
</dbReference>
<dbReference type="InterPro" id="IPR001841">
    <property type="entry name" value="Znf_RING"/>
</dbReference>
<evidence type="ECO:0000256" key="11">
    <source>
        <dbReference type="ARBA" id="ARBA00035113"/>
    </source>
</evidence>
<feature type="domain" description="RING-type" evidence="14">
    <location>
        <begin position="137"/>
        <end position="177"/>
    </location>
</feature>
<evidence type="ECO:0000256" key="9">
    <source>
        <dbReference type="ARBA" id="ARBA00022771"/>
    </source>
</evidence>
<dbReference type="EMBL" id="CP144056">
    <property type="protein sequence ID" value="WWD19237.1"/>
    <property type="molecule type" value="Genomic_DNA"/>
</dbReference>
<dbReference type="PANTHER" id="PTHR22938">
    <property type="entry name" value="ZINC FINGER PROTEIN 598"/>
    <property type="match status" value="1"/>
</dbReference>
<dbReference type="Pfam" id="PF23202">
    <property type="entry name" value="PAH_ZNF598"/>
    <property type="match status" value="1"/>
</dbReference>
<dbReference type="InterPro" id="IPR041888">
    <property type="entry name" value="RING-HC_ZNF598/HEL2"/>
</dbReference>
<dbReference type="GeneID" id="43585909"/>
<keyword evidence="16" id="KW-1185">Reference proteome</keyword>
<dbReference type="SMART" id="SM00355">
    <property type="entry name" value="ZnF_C2H2"/>
    <property type="match status" value="4"/>
</dbReference>
<dbReference type="GO" id="GO:0072344">
    <property type="term" value="P:rescue of stalled ribosome"/>
    <property type="evidence" value="ECO:0007669"/>
    <property type="project" value="InterPro"/>
</dbReference>
<reference evidence="15" key="1">
    <citation type="submission" date="2017-08" db="EMBL/GenBank/DDBJ databases">
        <authorList>
            <person name="Cuomo C."/>
            <person name="Billmyre B."/>
            <person name="Heitman J."/>
        </authorList>
    </citation>
    <scope>NUCLEOTIDE SEQUENCE</scope>
    <source>
        <strain evidence="15">CBS 12478</strain>
    </source>
</reference>
<feature type="region of interest" description="Disordered" evidence="13">
    <location>
        <begin position="434"/>
        <end position="568"/>
    </location>
</feature>
<evidence type="ECO:0000256" key="6">
    <source>
        <dbReference type="ARBA" id="ARBA00022553"/>
    </source>
</evidence>
<evidence type="ECO:0000256" key="3">
    <source>
        <dbReference type="ARBA" id="ARBA00004906"/>
    </source>
</evidence>
<dbReference type="GO" id="GO:0016567">
    <property type="term" value="P:protein ubiquitination"/>
    <property type="evidence" value="ECO:0007669"/>
    <property type="project" value="TreeGrafter"/>
</dbReference>
<evidence type="ECO:0000256" key="1">
    <source>
        <dbReference type="ARBA" id="ARBA00000900"/>
    </source>
</evidence>
<organism evidence="15 16">
    <name type="scientific">Kwoniella shandongensis</name>
    <dbReference type="NCBI Taxonomy" id="1734106"/>
    <lineage>
        <taxon>Eukaryota</taxon>
        <taxon>Fungi</taxon>
        <taxon>Dikarya</taxon>
        <taxon>Basidiomycota</taxon>
        <taxon>Agaricomycotina</taxon>
        <taxon>Tremellomycetes</taxon>
        <taxon>Tremellales</taxon>
        <taxon>Cryptococcaceae</taxon>
        <taxon>Kwoniella</taxon>
    </lineage>
</organism>
<dbReference type="Proteomes" id="UP000322225">
    <property type="component" value="Chromosome 6"/>
</dbReference>
<comment type="similarity">
    <text evidence="11">Belongs to the ZNF598/HEL2 family.</text>
</comment>
<evidence type="ECO:0000256" key="5">
    <source>
        <dbReference type="ARBA" id="ARBA00022490"/>
    </source>
</evidence>
<comment type="catalytic activity">
    <reaction evidence="1">
        <text>S-ubiquitinyl-[E2 ubiquitin-conjugating enzyme]-L-cysteine + [acceptor protein]-L-lysine = [E2 ubiquitin-conjugating enzyme]-L-cysteine + N(6)-ubiquitinyl-[acceptor protein]-L-lysine.</text>
        <dbReference type="EC" id="2.3.2.27"/>
    </reaction>
</comment>
<evidence type="ECO:0000256" key="4">
    <source>
        <dbReference type="ARBA" id="ARBA00012483"/>
    </source>
</evidence>
<name>A0AAJ8LK57_9TREE</name>
<feature type="region of interest" description="Disordered" evidence="13">
    <location>
        <begin position="715"/>
        <end position="788"/>
    </location>
</feature>
<dbReference type="GO" id="GO:0061630">
    <property type="term" value="F:ubiquitin protein ligase activity"/>
    <property type="evidence" value="ECO:0007669"/>
    <property type="project" value="UniProtKB-EC"/>
</dbReference>
<dbReference type="PROSITE" id="PS50089">
    <property type="entry name" value="ZF_RING_2"/>
    <property type="match status" value="1"/>
</dbReference>
<evidence type="ECO:0000256" key="13">
    <source>
        <dbReference type="SAM" id="MobiDB-lite"/>
    </source>
</evidence>
<keyword evidence="10" id="KW-0862">Zinc</keyword>
<sequence length="908" mass="98244">MLLCTRSSKSIIIHRPSFSSFNPPISAKVAHQSILLSTDLPTSFPAGSSTLIIMSRRNFNTGLSSSNSNSDTSTSKPNPTRKNSVPPGPTITPPDPEHAILHVPTHTSEEKEAILSQKAESSSGEAGTPAEVDEDICFICAEPITFWSVGVCGHRTCHVCAVRLRTFYKKNDCTFCKTPLPSLLFSRSPETPFPSEHHVTPSPPKVIAKAHDNADKLPKGERWDKGLIMPGTLDVAAFPFGDEILGVVFEDEDMMEATLLLLRYNCPYQDCPFQAANWVSLERHTLSTHGLVICTLCRSQLSRFAHEQVLYPPHLLPLHDPSKVKRGQRPPRPRGDKEIELVKGWEAPHPLCEFCHQAFFGPDELFKHMRHEHEECHVCREKGDRDVYFQNYLKLEQHFNQDHFPCTQPSCIEKKFVVFPNDLDLRAHMVAEHSDQMSARDRAQARQLPVDFSDNSRRSGSSRQGQGQSARGFSLAQPFNPNGQAGPSRIRDAPTHQQLDQPSLTPAQLAQQQRQIKADRQDETRRRKAFATGLTRPAGESSTSAQSGATNGANAVNGSGFNTPRDDVDDATAIRHAELLSRVAALTSESTVKLSSFRSAVRQFKNNESGAKDMVDTVFNVLDRDVDTTIGIVRELASLFNGEGEADKQKAILEELNAFRVEQREQFPSLGGTAPSGLGSNYAGIASGKILNAKRTTQTGGARHSRSVWDRVEAAAASQPVNKPTRTNANQRSVPGSGLPLRSNAAFPSLAAGPSTSSGGSSRTSHHSTPWAGGGAGSTSKSPPALTGPIIRSVNYPVAAPSKSKPLNNSAFPSLPSSSARPATTAAERKALFNKPTPRDESIKRILGSAPPPAPVNNGWGGVTNDVQGLSLEDGQAETSGATGQGQSGGGKKKGKGKQLLFSVSARP</sequence>
<comment type="subcellular location">
    <subcellularLocation>
        <location evidence="2">Cytoplasm</location>
    </subcellularLocation>
</comment>
<feature type="compositionally biased region" description="Basic and acidic residues" evidence="13">
    <location>
        <begin position="434"/>
        <end position="444"/>
    </location>
</feature>
<feature type="compositionally biased region" description="Basic and acidic residues" evidence="13">
    <location>
        <begin position="827"/>
        <end position="844"/>
    </location>
</feature>
<keyword evidence="7" id="KW-0808">Transferase</keyword>
<feature type="compositionally biased region" description="Low complexity" evidence="13">
    <location>
        <begin position="458"/>
        <end position="469"/>
    </location>
</feature>
<comment type="pathway">
    <text evidence="3">Protein modification; protein ubiquitination.</text>
</comment>
<gene>
    <name evidence="15" type="ORF">CI109_103695</name>
</gene>
<feature type="compositionally biased region" description="Polar residues" evidence="13">
    <location>
        <begin position="495"/>
        <end position="515"/>
    </location>
</feature>
<reference evidence="15" key="2">
    <citation type="submission" date="2024-01" db="EMBL/GenBank/DDBJ databases">
        <title>Comparative genomics of Cryptococcus and Kwoniella reveals pathogenesis evolution and contrasting modes of karyotype evolution via chromosome fusion or intercentromeric recombination.</title>
        <authorList>
            <person name="Coelho M.A."/>
            <person name="David-Palma M."/>
            <person name="Shea T."/>
            <person name="Bowers K."/>
            <person name="McGinley-Smith S."/>
            <person name="Mohammad A.W."/>
            <person name="Gnirke A."/>
            <person name="Yurkov A.M."/>
            <person name="Nowrousian M."/>
            <person name="Sun S."/>
            <person name="Cuomo C.A."/>
            <person name="Heitman J."/>
        </authorList>
    </citation>
    <scope>NUCLEOTIDE SEQUENCE</scope>
    <source>
        <strain evidence="15">CBS 12478</strain>
    </source>
</reference>
<dbReference type="InterPro" id="IPR056437">
    <property type="entry name" value="Znf-C2H2_ZNF598/HEL2"/>
</dbReference>
<dbReference type="Pfam" id="PF23230">
    <property type="entry name" value="zf-C2H2_13"/>
    <property type="match status" value="1"/>
</dbReference>
<keyword evidence="6" id="KW-0597">Phosphoprotein</keyword>
<dbReference type="SUPFAM" id="SSF57850">
    <property type="entry name" value="RING/U-box"/>
    <property type="match status" value="1"/>
</dbReference>
<evidence type="ECO:0000259" key="14">
    <source>
        <dbReference type="PROSITE" id="PS50089"/>
    </source>
</evidence>
<feature type="compositionally biased region" description="Polar residues" evidence="13">
    <location>
        <begin position="540"/>
        <end position="562"/>
    </location>
</feature>
<evidence type="ECO:0000256" key="10">
    <source>
        <dbReference type="ARBA" id="ARBA00022833"/>
    </source>
</evidence>
<evidence type="ECO:0000256" key="8">
    <source>
        <dbReference type="ARBA" id="ARBA00022723"/>
    </source>
</evidence>
<keyword evidence="9 12" id="KW-0863">Zinc-finger</keyword>
<dbReference type="KEGG" id="ksn:43585909"/>
<accession>A0AAJ8LK57</accession>
<feature type="region of interest" description="Disordered" evidence="13">
    <location>
        <begin position="802"/>
        <end position="908"/>
    </location>
</feature>
<evidence type="ECO:0000256" key="7">
    <source>
        <dbReference type="ARBA" id="ARBA00022679"/>
    </source>
</evidence>
<protein>
    <recommendedName>
        <fullName evidence="4">RING-type E3 ubiquitin transferase</fullName>
        <ecNumber evidence="4">2.3.2.27</ecNumber>
    </recommendedName>
</protein>
<dbReference type="InterPro" id="IPR057634">
    <property type="entry name" value="PAH_ZNF598/HEL2"/>
</dbReference>
<feature type="compositionally biased region" description="Low complexity" evidence="13">
    <location>
        <begin position="806"/>
        <end position="826"/>
    </location>
</feature>
<keyword evidence="5" id="KW-0963">Cytoplasm</keyword>
<dbReference type="AlphaFoldDB" id="A0AAJ8LK57"/>
<dbReference type="RefSeq" id="XP_031863964.2">
    <property type="nucleotide sequence ID" value="XM_032001801.2"/>
</dbReference>
<proteinExistence type="inferred from homology"/>
<dbReference type="InterPro" id="IPR044288">
    <property type="entry name" value="ZNF598/HEL2"/>
</dbReference>
<dbReference type="GO" id="GO:0005737">
    <property type="term" value="C:cytoplasm"/>
    <property type="evidence" value="ECO:0007669"/>
    <property type="project" value="UniProtKB-SubCell"/>
</dbReference>
<dbReference type="PROSITE" id="PS00028">
    <property type="entry name" value="ZINC_FINGER_C2H2_1"/>
    <property type="match status" value="1"/>
</dbReference>
<dbReference type="EC" id="2.3.2.27" evidence="4"/>
<evidence type="ECO:0000256" key="12">
    <source>
        <dbReference type="PROSITE-ProRule" id="PRU00175"/>
    </source>
</evidence>
<feature type="region of interest" description="Disordered" evidence="13">
    <location>
        <begin position="62"/>
        <end position="128"/>
    </location>
</feature>
<dbReference type="PANTHER" id="PTHR22938:SF0">
    <property type="entry name" value="E3 UBIQUITIN-PROTEIN LIGASE ZNF598"/>
    <property type="match status" value="1"/>
</dbReference>
<feature type="compositionally biased region" description="Low complexity" evidence="13">
    <location>
        <begin position="64"/>
        <end position="75"/>
    </location>
</feature>
<evidence type="ECO:0000256" key="2">
    <source>
        <dbReference type="ARBA" id="ARBA00004496"/>
    </source>
</evidence>
<evidence type="ECO:0000313" key="16">
    <source>
        <dbReference type="Proteomes" id="UP000322225"/>
    </source>
</evidence>
<dbReference type="CDD" id="cd16615">
    <property type="entry name" value="RING-HC_ZNF598"/>
    <property type="match status" value="1"/>
</dbReference>